<gene>
    <name evidence="8" type="ORF">XM47_18235</name>
</gene>
<evidence type="ECO:0000256" key="3">
    <source>
        <dbReference type="ARBA" id="ARBA00023052"/>
    </source>
</evidence>
<evidence type="ECO:0000256" key="4">
    <source>
        <dbReference type="RuleBase" id="RU362132"/>
    </source>
</evidence>
<dbReference type="FunFam" id="3.40.50.970:FF:000007">
    <property type="entry name" value="Acetolactate synthase"/>
    <property type="match status" value="1"/>
</dbReference>
<dbReference type="GO" id="GO:0009099">
    <property type="term" value="P:L-valine biosynthetic process"/>
    <property type="evidence" value="ECO:0007669"/>
    <property type="project" value="TreeGrafter"/>
</dbReference>
<keyword evidence="9" id="KW-1185">Reference proteome</keyword>
<dbReference type="CDD" id="cd07035">
    <property type="entry name" value="TPP_PYR_POX_like"/>
    <property type="match status" value="1"/>
</dbReference>
<keyword evidence="3 4" id="KW-0786">Thiamine pyrophosphate</keyword>
<dbReference type="STRING" id="1513271.XM47_18235"/>
<dbReference type="Pfam" id="PF02776">
    <property type="entry name" value="TPP_enzyme_N"/>
    <property type="match status" value="1"/>
</dbReference>
<dbReference type="Gene3D" id="3.40.50.970">
    <property type="match status" value="2"/>
</dbReference>
<dbReference type="PROSITE" id="PS00187">
    <property type="entry name" value="TPP_ENZYMES"/>
    <property type="match status" value="1"/>
</dbReference>
<evidence type="ECO:0000313" key="8">
    <source>
        <dbReference type="EMBL" id="KMT63720.1"/>
    </source>
</evidence>
<evidence type="ECO:0000259" key="5">
    <source>
        <dbReference type="Pfam" id="PF00205"/>
    </source>
</evidence>
<dbReference type="SUPFAM" id="SSF52518">
    <property type="entry name" value="Thiamin diphosphate-binding fold (THDP-binding)"/>
    <property type="match status" value="2"/>
</dbReference>
<dbReference type="CDD" id="cd00568">
    <property type="entry name" value="TPP_enzymes"/>
    <property type="match status" value="1"/>
</dbReference>
<dbReference type="GO" id="GO:0050660">
    <property type="term" value="F:flavin adenine dinucleotide binding"/>
    <property type="evidence" value="ECO:0007669"/>
    <property type="project" value="TreeGrafter"/>
</dbReference>
<organism evidence="8 9">
    <name type="scientific">Catenovulum maritimum</name>
    <dbReference type="NCBI Taxonomy" id="1513271"/>
    <lineage>
        <taxon>Bacteria</taxon>
        <taxon>Pseudomonadati</taxon>
        <taxon>Pseudomonadota</taxon>
        <taxon>Gammaproteobacteria</taxon>
        <taxon>Alteromonadales</taxon>
        <taxon>Alteromonadaceae</taxon>
        <taxon>Catenovulum</taxon>
    </lineage>
</organism>
<evidence type="ECO:0000256" key="2">
    <source>
        <dbReference type="ARBA" id="ARBA00007812"/>
    </source>
</evidence>
<evidence type="ECO:0000259" key="7">
    <source>
        <dbReference type="Pfam" id="PF02776"/>
    </source>
</evidence>
<evidence type="ECO:0000256" key="1">
    <source>
        <dbReference type="ARBA" id="ARBA00001964"/>
    </source>
</evidence>
<dbReference type="GO" id="GO:0005948">
    <property type="term" value="C:acetolactate synthase complex"/>
    <property type="evidence" value="ECO:0007669"/>
    <property type="project" value="TreeGrafter"/>
</dbReference>
<dbReference type="EMBL" id="LAZL01000045">
    <property type="protein sequence ID" value="KMT63720.1"/>
    <property type="molecule type" value="Genomic_DNA"/>
</dbReference>
<dbReference type="OrthoDB" id="9785953at2"/>
<dbReference type="GO" id="GO:0003984">
    <property type="term" value="F:acetolactate synthase activity"/>
    <property type="evidence" value="ECO:0007669"/>
    <property type="project" value="TreeGrafter"/>
</dbReference>
<proteinExistence type="inferred from homology"/>
<protein>
    <submittedName>
        <fullName evidence="8">Acetolactate synthase</fullName>
    </submittedName>
</protein>
<dbReference type="Proteomes" id="UP000037600">
    <property type="component" value="Unassembled WGS sequence"/>
</dbReference>
<dbReference type="InterPro" id="IPR000399">
    <property type="entry name" value="TPP-bd_CS"/>
</dbReference>
<evidence type="ECO:0000313" key="9">
    <source>
        <dbReference type="Proteomes" id="UP000037600"/>
    </source>
</evidence>
<comment type="caution">
    <text evidence="8">The sequence shown here is derived from an EMBL/GenBank/DDBJ whole genome shotgun (WGS) entry which is preliminary data.</text>
</comment>
<feature type="domain" description="Thiamine pyrophosphate enzyme N-terminal TPP-binding" evidence="7">
    <location>
        <begin position="19"/>
        <end position="131"/>
    </location>
</feature>
<accession>A0A0J8GLN4</accession>
<sequence length="595" mass="65154">MTDVSNQTQNNDDTHVYDYADLILEYLRQLKVEYVFGVPGGAIEPLFNALARSERKGGPKVIIARHECAAAFMADGYHRETGKLGVVCSTTGPGATNLITGVATASVDKTPMLVITAQTALPKFGKRALQDSSETAIDTVGIFRHCTKFNALVSHEQQFESKLVSALMNAVQSPKGPVHLSIPSDILRTAYTNENPHLHVNYLMQRPSFEDKVAVELLIQEILQVDKVVLFIGHGCGRAYDKIQDLAESINAPFVSGPMGKRWVNEKHPLYRGVYGYAGHNSAKELFQNPDIDLILVFGASITDMGIGSLPTHVLNEKLVHIDSSVESFSRSPMAKLHVCGHLDGIVNRLLAKISQQSWTRTWQGLEFDAHRNALGGYVELLDEEKCFSDAVPLKPQKLMAHLTKNLPEQTRVFIDTGNIWAWATHYLNIADNNGMYRVSMGYGSMAWSIGAVIGSALASPNKPHICLAGDGAWLMSSHEIGVAVIHKLPIVFVILNDAAFGMIKFGQQLSQAESIGWQLNQVDFAALAKAQGANGIIIESVADLEAVNLDELFDSEGPTLLDVRIDPDEVPPMFARIKSLQEGKDDDQIALGYK</sequence>
<dbReference type="AlphaFoldDB" id="A0A0J8GLN4"/>
<dbReference type="GO" id="GO:0030976">
    <property type="term" value="F:thiamine pyrophosphate binding"/>
    <property type="evidence" value="ECO:0007669"/>
    <property type="project" value="InterPro"/>
</dbReference>
<dbReference type="InterPro" id="IPR012001">
    <property type="entry name" value="Thiamin_PyroP_enz_TPP-bd_dom"/>
</dbReference>
<dbReference type="GO" id="GO:0000287">
    <property type="term" value="F:magnesium ion binding"/>
    <property type="evidence" value="ECO:0007669"/>
    <property type="project" value="InterPro"/>
</dbReference>
<dbReference type="PATRIC" id="fig|1513271.3.peg.3740"/>
<dbReference type="SUPFAM" id="SSF52467">
    <property type="entry name" value="DHS-like NAD/FAD-binding domain"/>
    <property type="match status" value="1"/>
</dbReference>
<dbReference type="RefSeq" id="WP_048695824.1">
    <property type="nucleotide sequence ID" value="NZ_KQ130515.1"/>
</dbReference>
<comment type="cofactor">
    <cofactor evidence="1">
        <name>thiamine diphosphate</name>
        <dbReference type="ChEBI" id="CHEBI:58937"/>
    </cofactor>
</comment>
<name>A0A0J8GLN4_9ALTE</name>
<evidence type="ECO:0000259" key="6">
    <source>
        <dbReference type="Pfam" id="PF02775"/>
    </source>
</evidence>
<feature type="domain" description="Thiamine pyrophosphate enzyme central" evidence="5">
    <location>
        <begin position="218"/>
        <end position="349"/>
    </location>
</feature>
<dbReference type="Pfam" id="PF02775">
    <property type="entry name" value="TPP_enzyme_C"/>
    <property type="match status" value="1"/>
</dbReference>
<dbReference type="Gene3D" id="3.40.50.1220">
    <property type="entry name" value="TPP-binding domain"/>
    <property type="match status" value="1"/>
</dbReference>
<dbReference type="PANTHER" id="PTHR18968:SF13">
    <property type="entry name" value="ACETOLACTATE SYNTHASE CATALYTIC SUBUNIT, MITOCHONDRIAL"/>
    <property type="match status" value="1"/>
</dbReference>
<comment type="similarity">
    <text evidence="2 4">Belongs to the TPP enzyme family.</text>
</comment>
<dbReference type="InterPro" id="IPR029061">
    <property type="entry name" value="THDP-binding"/>
</dbReference>
<dbReference type="InterPro" id="IPR029035">
    <property type="entry name" value="DHS-like_NAD/FAD-binding_dom"/>
</dbReference>
<dbReference type="PANTHER" id="PTHR18968">
    <property type="entry name" value="THIAMINE PYROPHOSPHATE ENZYMES"/>
    <property type="match status" value="1"/>
</dbReference>
<dbReference type="InterPro" id="IPR011766">
    <property type="entry name" value="TPP_enzyme_TPP-bd"/>
</dbReference>
<dbReference type="Pfam" id="PF00205">
    <property type="entry name" value="TPP_enzyme_M"/>
    <property type="match status" value="1"/>
</dbReference>
<dbReference type="InterPro" id="IPR012000">
    <property type="entry name" value="Thiamin_PyroP_enz_cen_dom"/>
</dbReference>
<dbReference type="GO" id="GO:0009097">
    <property type="term" value="P:isoleucine biosynthetic process"/>
    <property type="evidence" value="ECO:0007669"/>
    <property type="project" value="TreeGrafter"/>
</dbReference>
<feature type="domain" description="Thiamine pyrophosphate enzyme TPP-binding" evidence="6">
    <location>
        <begin position="416"/>
        <end position="564"/>
    </location>
</feature>
<dbReference type="InterPro" id="IPR045229">
    <property type="entry name" value="TPP_enz"/>
</dbReference>
<reference evidence="8 9" key="1">
    <citation type="submission" date="2015-04" db="EMBL/GenBank/DDBJ databases">
        <title>Draft Genome Sequence of the Novel Agar-Digesting Marine Bacterium Q1.</title>
        <authorList>
            <person name="Li Y."/>
            <person name="Li D."/>
            <person name="Chen G."/>
            <person name="Du Z."/>
        </authorList>
    </citation>
    <scope>NUCLEOTIDE SEQUENCE [LARGE SCALE GENOMIC DNA]</scope>
    <source>
        <strain evidence="8 9">Q1</strain>
    </source>
</reference>